<dbReference type="GO" id="GO:0046872">
    <property type="term" value="F:metal ion binding"/>
    <property type="evidence" value="ECO:0007669"/>
    <property type="project" value="UniProtKB-KW"/>
</dbReference>
<keyword evidence="7" id="KW-0472">Membrane</keyword>
<dbReference type="InterPro" id="IPR017896">
    <property type="entry name" value="4Fe4S_Fe-S-bd"/>
</dbReference>
<organism evidence="9 10">
    <name type="scientific">Candidatus Ozemobacter sibiricus</name>
    <dbReference type="NCBI Taxonomy" id="2268124"/>
    <lineage>
        <taxon>Bacteria</taxon>
        <taxon>Candidatus Ozemobacteria</taxon>
        <taxon>Candidatus Ozemobacterales</taxon>
        <taxon>Candidatus Ozemobacteraceae</taxon>
        <taxon>Candidatus Ozemobacter</taxon>
    </lineage>
</organism>
<keyword evidence="1" id="KW-0813">Transport</keyword>
<dbReference type="PROSITE" id="PS00198">
    <property type="entry name" value="4FE4S_FER_1"/>
    <property type="match status" value="3"/>
</dbReference>
<name>A0A367ZJU9_9BACT</name>
<evidence type="ECO:0000256" key="3">
    <source>
        <dbReference type="ARBA" id="ARBA00022723"/>
    </source>
</evidence>
<dbReference type="GO" id="GO:0051539">
    <property type="term" value="F:4 iron, 4 sulfur cluster binding"/>
    <property type="evidence" value="ECO:0007669"/>
    <property type="project" value="UniProtKB-KW"/>
</dbReference>
<feature type="transmembrane region" description="Helical" evidence="7">
    <location>
        <begin position="145"/>
        <end position="168"/>
    </location>
</feature>
<dbReference type="GO" id="GO:0005886">
    <property type="term" value="C:plasma membrane"/>
    <property type="evidence" value="ECO:0007669"/>
    <property type="project" value="TreeGrafter"/>
</dbReference>
<reference evidence="9 10" key="1">
    <citation type="submission" date="2018-05" db="EMBL/GenBank/DDBJ databases">
        <title>A metagenomic window into the 2 km-deep terrestrial subsurface aquifer revealed taxonomically and functionally diverse microbial community comprising novel uncultured bacterial lineages.</title>
        <authorList>
            <person name="Kadnikov V.V."/>
            <person name="Mardanov A.V."/>
            <person name="Beletsky A.V."/>
            <person name="Banks D."/>
            <person name="Pimenov N.V."/>
            <person name="Frank Y.A."/>
            <person name="Karnachuk O.V."/>
            <person name="Ravin N.V."/>
        </authorList>
    </citation>
    <scope>NUCLEOTIDE SEQUENCE [LARGE SCALE GENOMIC DNA]</scope>
    <source>
        <strain evidence="9">BY5</strain>
    </source>
</reference>
<protein>
    <submittedName>
        <fullName evidence="9">Putative ferredoxin-type protein</fullName>
    </submittedName>
</protein>
<feature type="transmembrane region" description="Helical" evidence="7">
    <location>
        <begin position="114"/>
        <end position="133"/>
    </location>
</feature>
<evidence type="ECO:0000256" key="4">
    <source>
        <dbReference type="ARBA" id="ARBA00022982"/>
    </source>
</evidence>
<dbReference type="CDD" id="cd16373">
    <property type="entry name" value="DMSOR_beta_like"/>
    <property type="match status" value="1"/>
</dbReference>
<dbReference type="InterPro" id="IPR017900">
    <property type="entry name" value="4Fe4S_Fe_S_CS"/>
</dbReference>
<accession>A0A367ZJU9</accession>
<evidence type="ECO:0000256" key="1">
    <source>
        <dbReference type="ARBA" id="ARBA00022448"/>
    </source>
</evidence>
<evidence type="ECO:0000256" key="5">
    <source>
        <dbReference type="ARBA" id="ARBA00023004"/>
    </source>
</evidence>
<comment type="caution">
    <text evidence="9">The sequence shown here is derived from an EMBL/GenBank/DDBJ whole genome shotgun (WGS) entry which is preliminary data.</text>
</comment>
<sequence>MIWLRRTVQGTCLLGFVLLFLRARFPFHPDPAPDLLLRASPLAPLFVGWVERAIPWNLWPGLLVLAMTPWLGRFFCGWFCPLGSLLDLVGRWLAPSSPERTGSQTPAWPRAKYLLLWAMVVAATGGLALWTWFDPLGLLNRGMAVVLYPIGTWLVLGLLGLLALVPGAEGLAAAGRAWIKRWIMPEPQALPAFLWPTLIFFLGVLTTEWVARRWWCRSLCPVGALLGLCARFRVWPRQVDQTCVQCRQCARRCPMGAIPPDDVTATSPLECTVCLECLDHCPVGIRAISFGPARPTGHPLPVAAGRRSFLQAAGLGLLAAAGHRLAHPDPEGRARLLRPPGARPEPAFLDRCIRCLACVRVCASNGACLHPTGLEFGPAALWTPRAIMKTGYCEYNCNLCGEVCPTGAIRRLPLPEKQKRPMGLAYFNKNLCIPYARFTDCLVCEEHCPLPAKAIQIHEREVELPGGGQTIVKFPYVVRERCIGCGICEHKCPLPGSPGVYVVAENEQRA</sequence>
<keyword evidence="5" id="KW-0408">Iron</keyword>
<dbReference type="Pfam" id="PF12801">
    <property type="entry name" value="Fer4_5"/>
    <property type="match status" value="2"/>
</dbReference>
<feature type="domain" description="4Fe-4S ferredoxin-type" evidence="8">
    <location>
        <begin position="342"/>
        <end position="372"/>
    </location>
</feature>
<feature type="domain" description="4Fe-4S ferredoxin-type" evidence="8">
    <location>
        <begin position="473"/>
        <end position="503"/>
    </location>
</feature>
<feature type="domain" description="4Fe-4S ferredoxin-type" evidence="8">
    <location>
        <begin position="384"/>
        <end position="414"/>
    </location>
</feature>
<feature type="domain" description="4Fe-4S ferredoxin-type" evidence="8">
    <location>
        <begin position="235"/>
        <end position="263"/>
    </location>
</feature>
<evidence type="ECO:0000256" key="6">
    <source>
        <dbReference type="ARBA" id="ARBA00023014"/>
    </source>
</evidence>
<keyword evidence="2" id="KW-0004">4Fe-4S</keyword>
<evidence type="ECO:0000313" key="9">
    <source>
        <dbReference type="EMBL" id="RCK78328.1"/>
    </source>
</evidence>
<dbReference type="EMBL" id="QOQW01000024">
    <property type="protein sequence ID" value="RCK78328.1"/>
    <property type="molecule type" value="Genomic_DNA"/>
</dbReference>
<dbReference type="SUPFAM" id="SSF54862">
    <property type="entry name" value="4Fe-4S ferredoxins"/>
    <property type="match status" value="2"/>
</dbReference>
<dbReference type="PROSITE" id="PS51379">
    <property type="entry name" value="4FE4S_FER_2"/>
    <property type="match status" value="4"/>
</dbReference>
<keyword evidence="7" id="KW-1133">Transmembrane helix</keyword>
<gene>
    <name evidence="9" type="ORF">OZSIB_1570</name>
</gene>
<dbReference type="PANTHER" id="PTHR30176:SF3">
    <property type="entry name" value="FERREDOXIN-TYPE PROTEIN NAPH"/>
    <property type="match status" value="1"/>
</dbReference>
<proteinExistence type="predicted"/>
<evidence type="ECO:0000256" key="2">
    <source>
        <dbReference type="ARBA" id="ARBA00022485"/>
    </source>
</evidence>
<dbReference type="InterPro" id="IPR051684">
    <property type="entry name" value="Electron_Trans/Redox"/>
</dbReference>
<keyword evidence="4" id="KW-0249">Electron transport</keyword>
<keyword evidence="6" id="KW-0411">Iron-sulfur</keyword>
<keyword evidence="7" id="KW-0812">Transmembrane</keyword>
<keyword evidence="3" id="KW-0479">Metal-binding</keyword>
<dbReference type="PANTHER" id="PTHR30176">
    <property type="entry name" value="FERREDOXIN-TYPE PROTEIN NAPH"/>
    <property type="match status" value="1"/>
</dbReference>
<feature type="transmembrane region" description="Helical" evidence="7">
    <location>
        <begin position="189"/>
        <end position="211"/>
    </location>
</feature>
<evidence type="ECO:0000259" key="8">
    <source>
        <dbReference type="PROSITE" id="PS51379"/>
    </source>
</evidence>
<evidence type="ECO:0000256" key="7">
    <source>
        <dbReference type="SAM" id="Phobius"/>
    </source>
</evidence>
<dbReference type="Gene3D" id="3.30.70.20">
    <property type="match status" value="3"/>
</dbReference>
<dbReference type="Proteomes" id="UP000252355">
    <property type="component" value="Unassembled WGS sequence"/>
</dbReference>
<evidence type="ECO:0000313" key="10">
    <source>
        <dbReference type="Proteomes" id="UP000252355"/>
    </source>
</evidence>
<dbReference type="AlphaFoldDB" id="A0A367ZJU9"/>